<dbReference type="NCBIfam" id="TIGR00674">
    <property type="entry name" value="dapA"/>
    <property type="match status" value="1"/>
</dbReference>
<dbReference type="SUPFAM" id="SSF51569">
    <property type="entry name" value="Aldolase"/>
    <property type="match status" value="1"/>
</dbReference>
<evidence type="ECO:0000256" key="9">
    <source>
        <dbReference type="ARBA" id="ARBA00023239"/>
    </source>
</evidence>
<evidence type="ECO:0000256" key="6">
    <source>
        <dbReference type="ARBA" id="ARBA00022605"/>
    </source>
</evidence>
<dbReference type="InterPro" id="IPR020624">
    <property type="entry name" value="Schiff_base-form_aldolases_CS"/>
</dbReference>
<evidence type="ECO:0000256" key="8">
    <source>
        <dbReference type="ARBA" id="ARBA00023154"/>
    </source>
</evidence>
<evidence type="ECO:0000256" key="10">
    <source>
        <dbReference type="ARBA" id="ARBA00023270"/>
    </source>
</evidence>
<comment type="caution">
    <text evidence="14">The sequence shown here is derived from an EMBL/GenBank/DDBJ whole genome shotgun (WGS) entry which is preliminary data.</text>
</comment>
<evidence type="ECO:0000256" key="2">
    <source>
        <dbReference type="ARBA" id="ARBA00005120"/>
    </source>
</evidence>
<evidence type="ECO:0000256" key="12">
    <source>
        <dbReference type="NCBIfam" id="TIGR00674"/>
    </source>
</evidence>
<protein>
    <recommendedName>
        <fullName evidence="4 12">4-hydroxy-tetrahydrodipicolinate synthase</fullName>
        <ecNumber evidence="4 12">4.3.3.7</ecNumber>
    </recommendedName>
</protein>
<organism evidence="14 15">
    <name type="scientific">Chlamydia ibidis 10-1398/6</name>
    <dbReference type="NCBI Taxonomy" id="1046581"/>
    <lineage>
        <taxon>Bacteria</taxon>
        <taxon>Pseudomonadati</taxon>
        <taxon>Chlamydiota</taxon>
        <taxon>Chlamydiia</taxon>
        <taxon>Chlamydiales</taxon>
        <taxon>Chlamydiaceae</taxon>
        <taxon>Chlamydia/Chlamydophila group</taxon>
        <taxon>Chlamydia</taxon>
    </lineage>
</organism>
<dbReference type="InterPro" id="IPR020625">
    <property type="entry name" value="Schiff_base-form_aldolases_AS"/>
</dbReference>
<dbReference type="PANTHER" id="PTHR12128:SF66">
    <property type="entry name" value="4-HYDROXY-2-OXOGLUTARATE ALDOLASE, MITOCHONDRIAL"/>
    <property type="match status" value="1"/>
</dbReference>
<comment type="catalytic activity">
    <reaction evidence="11">
        <text>L-aspartate 4-semialdehyde + pyruvate = (2S,4S)-4-hydroxy-2,3,4,5-tetrahydrodipicolinate + H2O + H(+)</text>
        <dbReference type="Rhea" id="RHEA:34171"/>
        <dbReference type="ChEBI" id="CHEBI:15361"/>
        <dbReference type="ChEBI" id="CHEBI:15377"/>
        <dbReference type="ChEBI" id="CHEBI:15378"/>
        <dbReference type="ChEBI" id="CHEBI:67139"/>
        <dbReference type="ChEBI" id="CHEBI:537519"/>
        <dbReference type="EC" id="4.3.3.7"/>
    </reaction>
</comment>
<dbReference type="PROSITE" id="PS00665">
    <property type="entry name" value="DHDPS_1"/>
    <property type="match status" value="1"/>
</dbReference>
<dbReference type="Pfam" id="PF00701">
    <property type="entry name" value="DHDPS"/>
    <property type="match status" value="1"/>
</dbReference>
<dbReference type="EC" id="4.3.3.7" evidence="4 12"/>
<sequence length="287" mass="32193">MKLLTASVTPFLDDHKIDFVSFRRLLFSQEESGSAIVVLGSTGENMSLTNQERRSIVDFTFSLGLKVPIVIGVPGVSLYESIEWVRFCNDYPIDAFLLTCPIYMKPGITGQTLWFETLLDQVYSPGILYNIPSRAGTPLYPETVVSLADHPKFLGIKDSGGSLEMFVKYSQITPHLRLYCGDDSLWPTMARLGAYGLVSVCSNAWPVGTQYYVKSVQDHQFQKEWQVICSWLAKTTNPIAIKAVLKYQKIITSSVVRIPLSVDDFVEHEHLPYMIAKASELSKVFTS</sequence>
<dbReference type="Gene3D" id="3.20.20.70">
    <property type="entry name" value="Aldolase class I"/>
    <property type="match status" value="1"/>
</dbReference>
<dbReference type="EMBL" id="APJW01000003">
    <property type="protein sequence ID" value="EQM62397.1"/>
    <property type="molecule type" value="Genomic_DNA"/>
</dbReference>
<evidence type="ECO:0000256" key="5">
    <source>
        <dbReference type="ARBA" id="ARBA00022490"/>
    </source>
</evidence>
<gene>
    <name evidence="14" type="primary">dapA</name>
    <name evidence="14" type="ORF">H359_0799</name>
</gene>
<comment type="pathway">
    <text evidence="2">Amino-acid biosynthesis; L-lysine biosynthesis via DAP pathway; (S)-tetrahydrodipicolinate from L-aspartate: step 3/4.</text>
</comment>
<evidence type="ECO:0000256" key="1">
    <source>
        <dbReference type="ARBA" id="ARBA00003294"/>
    </source>
</evidence>
<dbReference type="PRINTS" id="PR00146">
    <property type="entry name" value="DHPICSNTHASE"/>
</dbReference>
<comment type="similarity">
    <text evidence="3 13">Belongs to the DapA family.</text>
</comment>
<dbReference type="Proteomes" id="UP000016064">
    <property type="component" value="Unassembled WGS sequence"/>
</dbReference>
<comment type="function">
    <text evidence="1">Catalyzes the condensation of (S)-aspartate-beta-semialdehyde [(S)-ASA] and pyruvate to 4-hydroxy-tetrahydrodipicolinate (HTPA).</text>
</comment>
<dbReference type="GO" id="GO:0008840">
    <property type="term" value="F:4-hydroxy-tetrahydrodipicolinate synthase activity"/>
    <property type="evidence" value="ECO:0007669"/>
    <property type="project" value="UniProtKB-EC"/>
</dbReference>
<dbReference type="InterPro" id="IPR005263">
    <property type="entry name" value="DapA"/>
</dbReference>
<evidence type="ECO:0000313" key="14">
    <source>
        <dbReference type="EMBL" id="EQM62397.1"/>
    </source>
</evidence>
<proteinExistence type="inferred from homology"/>
<evidence type="ECO:0000256" key="7">
    <source>
        <dbReference type="ARBA" id="ARBA00022915"/>
    </source>
</evidence>
<dbReference type="PANTHER" id="PTHR12128">
    <property type="entry name" value="DIHYDRODIPICOLINATE SYNTHASE"/>
    <property type="match status" value="1"/>
</dbReference>
<dbReference type="RefSeq" id="WP_020370416.1">
    <property type="nucleotide sequence ID" value="NZ_APJW01000003.1"/>
</dbReference>
<accession>A0ABP2XD86</accession>
<evidence type="ECO:0000313" key="15">
    <source>
        <dbReference type="Proteomes" id="UP000016064"/>
    </source>
</evidence>
<keyword evidence="9 13" id="KW-0456">Lyase</keyword>
<dbReference type="PROSITE" id="PS00666">
    <property type="entry name" value="DHDPS_2"/>
    <property type="match status" value="1"/>
</dbReference>
<evidence type="ECO:0000256" key="3">
    <source>
        <dbReference type="ARBA" id="ARBA00007592"/>
    </source>
</evidence>
<dbReference type="InterPro" id="IPR013785">
    <property type="entry name" value="Aldolase_TIM"/>
</dbReference>
<evidence type="ECO:0000256" key="11">
    <source>
        <dbReference type="ARBA" id="ARBA00047836"/>
    </source>
</evidence>
<dbReference type="SMART" id="SM01130">
    <property type="entry name" value="DHDPS"/>
    <property type="match status" value="1"/>
</dbReference>
<dbReference type="InterPro" id="IPR002220">
    <property type="entry name" value="DapA-like"/>
</dbReference>
<keyword evidence="5" id="KW-0963">Cytoplasm</keyword>
<evidence type="ECO:0000256" key="4">
    <source>
        <dbReference type="ARBA" id="ARBA00012086"/>
    </source>
</evidence>
<name>A0ABP2XD86_9CHLA</name>
<keyword evidence="8" id="KW-0457">Lysine biosynthesis</keyword>
<keyword evidence="6" id="KW-0028">Amino-acid biosynthesis</keyword>
<keyword evidence="7" id="KW-0220">Diaminopimelate biosynthesis</keyword>
<dbReference type="PIRSF" id="PIRSF001365">
    <property type="entry name" value="DHDPS"/>
    <property type="match status" value="1"/>
</dbReference>
<keyword evidence="10" id="KW-0704">Schiff base</keyword>
<keyword evidence="15" id="KW-1185">Reference proteome</keyword>
<evidence type="ECO:0000256" key="13">
    <source>
        <dbReference type="PIRNR" id="PIRNR001365"/>
    </source>
</evidence>
<reference evidence="14 15" key="1">
    <citation type="submission" date="2013-07" db="EMBL/GenBank/DDBJ databases">
        <title>Isolation of a new Chlamydia species from the feral Sacred Ibis (Threskiornis aethiopicus): Chlamydia ibidis.</title>
        <authorList>
            <person name="Vorimore F."/>
            <person name="Hsia R.-C."/>
            <person name="Huot-Creasy H."/>
            <person name="Bastian S."/>
            <person name="Deruyter L."/>
            <person name="Passet A."/>
            <person name="Sachse K."/>
            <person name="Bavoil P."/>
            <person name="Myers G."/>
            <person name="Laroucau K."/>
        </authorList>
    </citation>
    <scope>NUCLEOTIDE SEQUENCE [LARGE SCALE GENOMIC DNA]</scope>
    <source>
        <strain evidence="14 15">10-1398/6</strain>
    </source>
</reference>